<dbReference type="STRING" id="582692.SAMN05720606_118118"/>
<protein>
    <submittedName>
        <fullName evidence="2">Carbohydrate ABC transporter substrate-binding protein, CUT1 family</fullName>
    </submittedName>
</protein>
<dbReference type="Pfam" id="PF01547">
    <property type="entry name" value="SBP_bac_1"/>
    <property type="match status" value="1"/>
</dbReference>
<reference evidence="3" key="1">
    <citation type="submission" date="2016-10" db="EMBL/GenBank/DDBJ databases">
        <authorList>
            <person name="Varghese N."/>
            <person name="Submissions S."/>
        </authorList>
    </citation>
    <scope>NUCLEOTIDE SEQUENCE [LARGE SCALE GENOMIC DNA]</scope>
    <source>
        <strain evidence="3">BL9</strain>
    </source>
</reference>
<dbReference type="Proteomes" id="UP000198538">
    <property type="component" value="Unassembled WGS sequence"/>
</dbReference>
<dbReference type="PANTHER" id="PTHR43649:SF14">
    <property type="entry name" value="BLR3389 PROTEIN"/>
    <property type="match status" value="1"/>
</dbReference>
<proteinExistence type="predicted"/>
<dbReference type="SUPFAM" id="SSF53850">
    <property type="entry name" value="Periplasmic binding protein-like II"/>
    <property type="match status" value="1"/>
</dbReference>
<gene>
    <name evidence="2" type="ORF">SAMN05720606_118118</name>
</gene>
<sequence length="459" mass="49572">MRKFSMKLPVAAAMTSLLILTTACSSGSSSTGTTSDGKKEVTVSFRSSGSEDTLTKFFKSGLVEQFEKDHPDIKINIAPVLASEGDYTSKMVLQMKSPDTAPDVIAEDTSIIKSDAAAGYLEPLDEQVKGWADWNGKMIDNLKAGVTGEDGKIYGIPATSDTRGIWYNKELFQQAGLPVPFKPASWDEVLEAARTIKQKLPGVTPLNLIVGKANGEGVTMQTLEMLLYGTTDTLYDDATKKWVVDSPGLLDSFKFIDQVFNKDKTGPTMQVALNGQAGSIAFQQQFPQGKLAMAVDGSWAGSTWAENGAAPIPNVEEKIGFAPFPTQNGQEPGATTMSGGWAWSVPAQAKNKEAAWTFIEFLMNKENATARVVAEGSLSPRNDSTEVEGYTNRPYTKEAQELLNVAHFRPANDQYASVSAQLQSIVESIASGKLTPEDAIKQFKDNVSRAVGAEHIEEK</sequence>
<feature type="chain" id="PRO_5039031986" evidence="1">
    <location>
        <begin position="26"/>
        <end position="459"/>
    </location>
</feature>
<dbReference type="PANTHER" id="PTHR43649">
    <property type="entry name" value="ARABINOSE-BINDING PROTEIN-RELATED"/>
    <property type="match status" value="1"/>
</dbReference>
<evidence type="ECO:0000256" key="1">
    <source>
        <dbReference type="SAM" id="SignalP"/>
    </source>
</evidence>
<keyword evidence="1" id="KW-0732">Signal</keyword>
<feature type="signal peptide" evidence="1">
    <location>
        <begin position="1"/>
        <end position="25"/>
    </location>
</feature>
<evidence type="ECO:0000313" key="2">
    <source>
        <dbReference type="EMBL" id="SCZ06398.1"/>
    </source>
</evidence>
<dbReference type="InterPro" id="IPR050490">
    <property type="entry name" value="Bact_solute-bd_prot1"/>
</dbReference>
<dbReference type="AlphaFoldDB" id="A0A1G5L1Z7"/>
<organism evidence="2 3">
    <name type="scientific">Paenibacillus polysaccharolyticus</name>
    <dbReference type="NCBI Taxonomy" id="582692"/>
    <lineage>
        <taxon>Bacteria</taxon>
        <taxon>Bacillati</taxon>
        <taxon>Bacillota</taxon>
        <taxon>Bacilli</taxon>
        <taxon>Bacillales</taxon>
        <taxon>Paenibacillaceae</taxon>
        <taxon>Paenibacillus</taxon>
    </lineage>
</organism>
<dbReference type="RefSeq" id="WP_090924059.1">
    <property type="nucleotide sequence ID" value="NZ_FMVM01000018.1"/>
</dbReference>
<name>A0A1G5L1Z7_9BACL</name>
<dbReference type="EMBL" id="FMVM01000018">
    <property type="protein sequence ID" value="SCZ06398.1"/>
    <property type="molecule type" value="Genomic_DNA"/>
</dbReference>
<dbReference type="InterPro" id="IPR006059">
    <property type="entry name" value="SBP"/>
</dbReference>
<keyword evidence="3" id="KW-1185">Reference proteome</keyword>
<dbReference type="Gene3D" id="3.40.190.10">
    <property type="entry name" value="Periplasmic binding protein-like II"/>
    <property type="match status" value="2"/>
</dbReference>
<evidence type="ECO:0000313" key="3">
    <source>
        <dbReference type="Proteomes" id="UP000198538"/>
    </source>
</evidence>
<accession>A0A1G5L1Z7</accession>
<dbReference type="PROSITE" id="PS51257">
    <property type="entry name" value="PROKAR_LIPOPROTEIN"/>
    <property type="match status" value="1"/>
</dbReference>